<dbReference type="InterPro" id="IPR050401">
    <property type="entry name" value="Cyclic_nucleotide_synthase"/>
</dbReference>
<dbReference type="PROSITE" id="PS50125">
    <property type="entry name" value="GUANYLATE_CYCLASE_2"/>
    <property type="match status" value="1"/>
</dbReference>
<evidence type="ECO:0000256" key="1">
    <source>
        <dbReference type="ARBA" id="ARBA00004167"/>
    </source>
</evidence>
<evidence type="ECO:0000259" key="21">
    <source>
        <dbReference type="PROSITE" id="PS50125"/>
    </source>
</evidence>
<evidence type="ECO:0000256" key="4">
    <source>
        <dbReference type="ARBA" id="ARBA00022475"/>
    </source>
</evidence>
<evidence type="ECO:0000256" key="13">
    <source>
        <dbReference type="ARBA" id="ARBA00023293"/>
    </source>
</evidence>
<dbReference type="AlphaFoldDB" id="Q4S4C7"/>
<dbReference type="InterPro" id="IPR001054">
    <property type="entry name" value="A/G_cyclase"/>
</dbReference>
<dbReference type="KEGG" id="tng:GSTEN00024235G001"/>
<dbReference type="PROSITE" id="PS50011">
    <property type="entry name" value="PROTEIN_KINASE_DOM"/>
    <property type="match status" value="1"/>
</dbReference>
<dbReference type="GO" id="GO:0001653">
    <property type="term" value="F:peptide receptor activity"/>
    <property type="evidence" value="ECO:0007669"/>
    <property type="project" value="TreeGrafter"/>
</dbReference>
<dbReference type="Gene3D" id="1.10.510.10">
    <property type="entry name" value="Transferase(Phosphotransferase) domain 1"/>
    <property type="match status" value="1"/>
</dbReference>
<dbReference type="Gene3D" id="3.30.70.1230">
    <property type="entry name" value="Nucleotide cyclase"/>
    <property type="match status" value="1"/>
</dbReference>
<dbReference type="EMBL" id="CAAE01014738">
    <property type="protein sequence ID" value="CAG04505.1"/>
    <property type="molecule type" value="Genomic_DNA"/>
</dbReference>
<evidence type="ECO:0000256" key="8">
    <source>
        <dbReference type="ARBA" id="ARBA00023134"/>
    </source>
</evidence>
<evidence type="ECO:0000256" key="9">
    <source>
        <dbReference type="ARBA" id="ARBA00023136"/>
    </source>
</evidence>
<keyword evidence="4" id="KW-1003">Cell membrane</keyword>
<dbReference type="GO" id="GO:0004383">
    <property type="term" value="F:guanylate cyclase activity"/>
    <property type="evidence" value="ECO:0007669"/>
    <property type="project" value="UniProtKB-EC"/>
</dbReference>
<accession>Q4S4C7</accession>
<evidence type="ECO:0000256" key="7">
    <source>
        <dbReference type="ARBA" id="ARBA00022989"/>
    </source>
</evidence>
<evidence type="ECO:0000256" key="3">
    <source>
        <dbReference type="ARBA" id="ARBA00012202"/>
    </source>
</evidence>
<evidence type="ECO:0000256" key="16">
    <source>
        <dbReference type="ARBA" id="ARBA00042221"/>
    </source>
</evidence>
<dbReference type="GO" id="GO:0004016">
    <property type="term" value="F:adenylate cyclase activity"/>
    <property type="evidence" value="ECO:0007669"/>
    <property type="project" value="TreeGrafter"/>
</dbReference>
<evidence type="ECO:0000256" key="6">
    <source>
        <dbReference type="ARBA" id="ARBA00022741"/>
    </source>
</evidence>
<dbReference type="PANTHER" id="PTHR11920:SF347">
    <property type="entry name" value="GUANYLYL CYCLASE C"/>
    <property type="match status" value="1"/>
</dbReference>
<dbReference type="InterPro" id="IPR029787">
    <property type="entry name" value="Nucleotide_cyclase"/>
</dbReference>
<keyword evidence="13" id="KW-0141">cGMP biosynthesis</keyword>
<feature type="compositionally biased region" description="Basic and acidic residues" evidence="18">
    <location>
        <begin position="771"/>
        <end position="793"/>
    </location>
</feature>
<organism evidence="22">
    <name type="scientific">Tetraodon nigroviridis</name>
    <name type="common">Spotted green pufferfish</name>
    <name type="synonym">Chelonodon nigroviridis</name>
    <dbReference type="NCBI Taxonomy" id="99883"/>
    <lineage>
        <taxon>Eukaryota</taxon>
        <taxon>Metazoa</taxon>
        <taxon>Chordata</taxon>
        <taxon>Craniata</taxon>
        <taxon>Vertebrata</taxon>
        <taxon>Euteleostomi</taxon>
        <taxon>Actinopterygii</taxon>
        <taxon>Neopterygii</taxon>
        <taxon>Teleostei</taxon>
        <taxon>Neoteleostei</taxon>
        <taxon>Acanthomorphata</taxon>
        <taxon>Eupercaria</taxon>
        <taxon>Tetraodontiformes</taxon>
        <taxon>Tetradontoidea</taxon>
        <taxon>Tetraodontidae</taxon>
        <taxon>Tetraodon</taxon>
    </lineage>
</organism>
<dbReference type="InterPro" id="IPR028082">
    <property type="entry name" value="Peripla_BP_I"/>
</dbReference>
<feature type="region of interest" description="Disordered" evidence="18">
    <location>
        <begin position="749"/>
        <end position="818"/>
    </location>
</feature>
<dbReference type="GO" id="GO:0005886">
    <property type="term" value="C:plasma membrane"/>
    <property type="evidence" value="ECO:0007669"/>
    <property type="project" value="UniProtKB-SubCell"/>
</dbReference>
<gene>
    <name evidence="22" type="ORF">GSTENG00024235001</name>
</gene>
<dbReference type="GO" id="GO:0005524">
    <property type="term" value="F:ATP binding"/>
    <property type="evidence" value="ECO:0007669"/>
    <property type="project" value="InterPro"/>
</dbReference>
<feature type="domain" description="Guanylate cyclase" evidence="21">
    <location>
        <begin position="562"/>
        <end position="699"/>
    </location>
</feature>
<evidence type="ECO:0000313" key="22">
    <source>
        <dbReference type="EMBL" id="CAG04505.1"/>
    </source>
</evidence>
<evidence type="ECO:0000256" key="14">
    <source>
        <dbReference type="ARBA" id="ARBA00036920"/>
    </source>
</evidence>
<protein>
    <recommendedName>
        <fullName evidence="15">Guanylyl cyclase C</fullName>
        <ecNumber evidence="3">4.6.1.2</ecNumber>
    </recommendedName>
    <alternativeName>
        <fullName evidence="16">Heat-stable enterotoxin receptor</fullName>
    </alternativeName>
    <alternativeName>
        <fullName evidence="17">Intestinal guanylate cyclase</fullName>
    </alternativeName>
</protein>
<dbReference type="EC" id="4.6.1.2" evidence="3"/>
<dbReference type="InterPro" id="IPR000719">
    <property type="entry name" value="Prot_kinase_dom"/>
</dbReference>
<feature type="non-terminal residue" evidence="22">
    <location>
        <position position="1"/>
    </location>
</feature>
<evidence type="ECO:0000256" key="19">
    <source>
        <dbReference type="SAM" id="Phobius"/>
    </source>
</evidence>
<dbReference type="FunFam" id="1.10.510.10:FF:000364">
    <property type="entry name" value="Guanylate cyclase"/>
    <property type="match status" value="1"/>
</dbReference>
<dbReference type="PANTHER" id="PTHR11920">
    <property type="entry name" value="GUANYLYL CYCLASE"/>
    <property type="match status" value="1"/>
</dbReference>
<dbReference type="SUPFAM" id="SSF55073">
    <property type="entry name" value="Nucleotide cyclase"/>
    <property type="match status" value="2"/>
</dbReference>
<dbReference type="GO" id="GO:0007168">
    <property type="term" value="P:receptor guanylyl cyclase signaling pathway"/>
    <property type="evidence" value="ECO:0007669"/>
    <property type="project" value="TreeGrafter"/>
</dbReference>
<evidence type="ECO:0000256" key="2">
    <source>
        <dbReference type="ARBA" id="ARBA00004236"/>
    </source>
</evidence>
<comment type="catalytic activity">
    <reaction evidence="14">
        <text>GTP = 3',5'-cyclic GMP + diphosphate</text>
        <dbReference type="Rhea" id="RHEA:13665"/>
        <dbReference type="ChEBI" id="CHEBI:33019"/>
        <dbReference type="ChEBI" id="CHEBI:37565"/>
        <dbReference type="ChEBI" id="CHEBI:57746"/>
        <dbReference type="EC" id="4.6.1.2"/>
    </reaction>
    <physiologicalReaction direction="left-to-right" evidence="14">
        <dbReference type="Rhea" id="RHEA:13666"/>
    </physiologicalReaction>
</comment>
<evidence type="ECO:0000256" key="17">
    <source>
        <dbReference type="ARBA" id="ARBA00042330"/>
    </source>
</evidence>
<evidence type="ECO:0000256" key="18">
    <source>
        <dbReference type="SAM" id="MobiDB-lite"/>
    </source>
</evidence>
<dbReference type="SUPFAM" id="SSF56112">
    <property type="entry name" value="Protein kinase-like (PK-like)"/>
    <property type="match status" value="1"/>
</dbReference>
<evidence type="ECO:0000256" key="10">
    <source>
        <dbReference type="ARBA" id="ARBA00023170"/>
    </source>
</evidence>
<dbReference type="GO" id="GO:0035556">
    <property type="term" value="P:intracellular signal transduction"/>
    <property type="evidence" value="ECO:0007669"/>
    <property type="project" value="InterPro"/>
</dbReference>
<evidence type="ECO:0000256" key="15">
    <source>
        <dbReference type="ARBA" id="ARBA00039999"/>
    </source>
</evidence>
<reference evidence="22" key="1">
    <citation type="journal article" date="2004" name="Nature">
        <title>Genome duplication in the teleost fish Tetraodon nigroviridis reveals the early vertebrate proto-karyotype.</title>
        <authorList>
            <person name="Jaillon O."/>
            <person name="Aury J.-M."/>
            <person name="Brunet F."/>
            <person name="Petit J.-L."/>
            <person name="Stange-Thomann N."/>
            <person name="Mauceli E."/>
            <person name="Bouneau L."/>
            <person name="Fischer C."/>
            <person name="Ozouf-Costaz C."/>
            <person name="Bernot A."/>
            <person name="Nicaud S."/>
            <person name="Jaffe D."/>
            <person name="Fisher S."/>
            <person name="Lutfalla G."/>
            <person name="Dossat C."/>
            <person name="Segurens B."/>
            <person name="Dasilva C."/>
            <person name="Salanoubat M."/>
            <person name="Levy M."/>
            <person name="Boudet N."/>
            <person name="Castellano S."/>
            <person name="Anthouard V."/>
            <person name="Jubin C."/>
            <person name="Castelli V."/>
            <person name="Katinka M."/>
            <person name="Vacherie B."/>
            <person name="Biemont C."/>
            <person name="Skalli Z."/>
            <person name="Cattolico L."/>
            <person name="Poulain J."/>
            <person name="De Berardinis V."/>
            <person name="Cruaud C."/>
            <person name="Duprat S."/>
            <person name="Brottier P."/>
            <person name="Coutanceau J.-P."/>
            <person name="Gouzy J."/>
            <person name="Parra G."/>
            <person name="Lardier G."/>
            <person name="Chapple C."/>
            <person name="McKernan K.J."/>
            <person name="McEwan P."/>
            <person name="Bosak S."/>
            <person name="Kellis M."/>
            <person name="Volff J.-N."/>
            <person name="Guigo R."/>
            <person name="Zody M.C."/>
            <person name="Mesirov J."/>
            <person name="Lindblad-Toh K."/>
            <person name="Birren B."/>
            <person name="Nusbaum C."/>
            <person name="Kahn D."/>
            <person name="Robinson-Rechavi M."/>
            <person name="Laudet V."/>
            <person name="Schachter V."/>
            <person name="Quetier F."/>
            <person name="Saurin W."/>
            <person name="Scarpelli C."/>
            <person name="Wincker P."/>
            <person name="Lander E.S."/>
            <person name="Weissenbach J."/>
            <person name="Roest Crollius H."/>
        </authorList>
    </citation>
    <scope>NUCLEOTIDE SEQUENCE [LARGE SCALE GENOMIC DNA]</scope>
</reference>
<feature type="compositionally biased region" description="Basic and acidic residues" evidence="18">
    <location>
        <begin position="801"/>
        <end position="814"/>
    </location>
</feature>
<feature type="domain" description="Protein kinase" evidence="20">
    <location>
        <begin position="208"/>
        <end position="468"/>
    </location>
</feature>
<dbReference type="InterPro" id="IPR001245">
    <property type="entry name" value="Ser-Thr/Tyr_kinase_cat_dom"/>
</dbReference>
<proteinExistence type="predicted"/>
<evidence type="ECO:0000256" key="12">
    <source>
        <dbReference type="ARBA" id="ARBA00023239"/>
    </source>
</evidence>
<dbReference type="Pfam" id="PF00211">
    <property type="entry name" value="Guanylate_cyc"/>
    <property type="match status" value="2"/>
</dbReference>
<dbReference type="OrthoDB" id="60033at2759"/>
<evidence type="ECO:0000256" key="5">
    <source>
        <dbReference type="ARBA" id="ARBA00022692"/>
    </source>
</evidence>
<keyword evidence="12" id="KW-0456">Lyase</keyword>
<keyword evidence="10" id="KW-0675">Receptor</keyword>
<keyword evidence="5 19" id="KW-0812">Transmembrane</keyword>
<dbReference type="GO" id="GO:0005525">
    <property type="term" value="F:GTP binding"/>
    <property type="evidence" value="ECO:0007669"/>
    <property type="project" value="UniProtKB-KW"/>
</dbReference>
<dbReference type="SMART" id="SM00044">
    <property type="entry name" value="CYCc"/>
    <property type="match status" value="1"/>
</dbReference>
<evidence type="ECO:0000259" key="20">
    <source>
        <dbReference type="PROSITE" id="PS50011"/>
    </source>
</evidence>
<keyword evidence="9 19" id="KW-0472">Membrane</keyword>
<keyword evidence="7 19" id="KW-1133">Transmembrane helix</keyword>
<keyword evidence="8" id="KW-0342">GTP-binding</keyword>
<comment type="subcellular location">
    <subcellularLocation>
        <location evidence="2">Cell membrane</location>
    </subcellularLocation>
    <subcellularLocation>
        <location evidence="1">Membrane</location>
        <topology evidence="1">Single-pass membrane protein</topology>
    </subcellularLocation>
</comment>
<dbReference type="Pfam" id="PF07714">
    <property type="entry name" value="PK_Tyr_Ser-Thr"/>
    <property type="match status" value="1"/>
</dbReference>
<evidence type="ECO:0000256" key="11">
    <source>
        <dbReference type="ARBA" id="ARBA00023180"/>
    </source>
</evidence>
<sequence>MCGSPLDLLEAKNGSKEADSSEILFLLIDLYNDQYYTNTSSMASMQNVLVLTMPNTRNYTVNPDVHSNSMVRTARYTPAGPHTHTHTHTHTQTLLLSVPPQMNDYMAAYHDAVLLIGQVMRKIMEKNASEVQVMEFVNVNYFRNTSFNDSPSHNIILIVLAVTVVVVTTIAFMFYRQNRRDHQMRKRWSHIAPDLIQLLENDTHNVVSLKIEDEGKKSNFNIQRAFYDRKIVILKELKHSDGNFNKTQKIELNALQQIDYYNLTKFYGTVKLEQGVFGVFEYGERGSLRYVLNDLVSYPEETFMDWEFKISVMYDIAKGMSYLHASDIQVHGRLKSTNCVVDNRMVVKITDFGCNSFLSPGKDLWTAPEHLKEQGTSQKGDVYSFAIIAHEIVLRKCTFYTASCTGREEKLSRIITSNLRPDLNSDTDSEKELEVYTLIKSCWDEDPEKRPDFRKVENSLGKIIRSVLVSVSSGAPTEKRESGKMSCSKIHNQENESYVDNMIRRLQMYSRNLEHLVEERTALYKAERDRADNLNFMLLPRPVVKSLKESGMVEPELYEEVTIYFSDIVGFTTLCQYSTPMEVVDMLNDIYKGFDSIVDLHDVYKVLPRATVREYAPTADALSADRTGTSGDRWSGLWQVETIGDAYMVASGLPKRNGNRHAVDICHMALDILHFMGTFQLRHLPGIPVWIRIGVHSGPGRLLSSTFYRPSAARVNICFLPLGLGRFVRSRSGGGEDAQVLPVWRHGQHGVSHGVHRTPPADPRERAHHQHPAEDRLQVRVRDPRGHLSEGEGARAAATQRPRDASPVDAEHGSGDCVFLQGKGTETTYWLTGEEGEDFKLPTPPTTENFQRLQQDLAHMILACLEQRARGSIRRKKP</sequence>
<dbReference type="CDD" id="cd07302">
    <property type="entry name" value="CHD"/>
    <property type="match status" value="1"/>
</dbReference>
<feature type="transmembrane region" description="Helical" evidence="19">
    <location>
        <begin position="155"/>
        <end position="175"/>
    </location>
</feature>
<dbReference type="GO" id="GO:0004672">
    <property type="term" value="F:protein kinase activity"/>
    <property type="evidence" value="ECO:0007669"/>
    <property type="project" value="InterPro"/>
</dbReference>
<keyword evidence="11" id="KW-0325">Glycoprotein</keyword>
<comment type="caution">
    <text evidence="22">The sequence shown here is derived from an EMBL/GenBank/DDBJ whole genome shotgun (WGS) entry which is preliminary data.</text>
</comment>
<reference evidence="22" key="2">
    <citation type="submission" date="2004-02" db="EMBL/GenBank/DDBJ databases">
        <authorList>
            <consortium name="Genoscope"/>
            <consortium name="Whitehead Institute Centre for Genome Research"/>
        </authorList>
    </citation>
    <scope>NUCLEOTIDE SEQUENCE</scope>
</reference>
<keyword evidence="6" id="KW-0547">Nucleotide-binding</keyword>
<name>Q4S4C7_TETNG</name>
<dbReference type="SUPFAM" id="SSF53822">
    <property type="entry name" value="Periplasmic binding protein-like I"/>
    <property type="match status" value="1"/>
</dbReference>
<dbReference type="InterPro" id="IPR011009">
    <property type="entry name" value="Kinase-like_dom_sf"/>
</dbReference>